<dbReference type="Proteomes" id="UP000663856">
    <property type="component" value="Unassembled WGS sequence"/>
</dbReference>
<accession>A0A816ZMC0</accession>
<dbReference type="Pfam" id="PF08883">
    <property type="entry name" value="DOPA_dioxygen"/>
    <property type="match status" value="1"/>
</dbReference>
<dbReference type="Proteomes" id="UP000663887">
    <property type="component" value="Unassembled WGS sequence"/>
</dbReference>
<organism evidence="2 3">
    <name type="scientific">Rotaria magnacalcarata</name>
    <dbReference type="NCBI Taxonomy" id="392030"/>
    <lineage>
        <taxon>Eukaryota</taxon>
        <taxon>Metazoa</taxon>
        <taxon>Spiralia</taxon>
        <taxon>Gnathifera</taxon>
        <taxon>Rotifera</taxon>
        <taxon>Eurotatoria</taxon>
        <taxon>Bdelloidea</taxon>
        <taxon>Philodinida</taxon>
        <taxon>Philodinidae</taxon>
        <taxon>Rotaria</taxon>
    </lineage>
</organism>
<sequence length="186" mass="21463">MKMLNKFVIVTMLYCTINLYAVGHIIRQDPIDDLSISPVKFDLKLTQLGDNITYYSYHIHVYFLQQNVNQTNEANLLRNRFLDEFNVDACNDECETWCPKICHWEFNQAPIGPHPIGSWGIYLPLEQFIEAVSFISIYHGNLTVLLHPNSGRPKIDHLLNAFWIKTLLPLDGDQLTDTAPIPPHQI</sequence>
<comment type="caution">
    <text evidence="2">The sequence shown here is derived from an EMBL/GenBank/DDBJ whole genome shotgun (WGS) entry which is preliminary data.</text>
</comment>
<evidence type="ECO:0000313" key="2">
    <source>
        <dbReference type="EMBL" id="CAF2221379.1"/>
    </source>
</evidence>
<dbReference type="EMBL" id="CAJNRG010011446">
    <property type="protein sequence ID" value="CAF2132110.1"/>
    <property type="molecule type" value="Genomic_DNA"/>
</dbReference>
<dbReference type="SUPFAM" id="SSF143410">
    <property type="entry name" value="DOPA-like"/>
    <property type="match status" value="1"/>
</dbReference>
<dbReference type="PANTHER" id="PTHR36423:SF2">
    <property type="entry name" value="AFR070WP"/>
    <property type="match status" value="1"/>
</dbReference>
<proteinExistence type="predicted"/>
<dbReference type="EMBL" id="CAJNRF010017104">
    <property type="protein sequence ID" value="CAF2221379.1"/>
    <property type="molecule type" value="Genomic_DNA"/>
</dbReference>
<dbReference type="AlphaFoldDB" id="A0A816ZMC0"/>
<gene>
    <name evidence="2" type="ORF">WKI299_LOCUS35537</name>
    <name evidence="1" type="ORF">XDN619_LOCUS24903</name>
</gene>
<evidence type="ECO:0000313" key="1">
    <source>
        <dbReference type="EMBL" id="CAF2132110.1"/>
    </source>
</evidence>
<dbReference type="PANTHER" id="PTHR36423">
    <property type="entry name" value="AFR070WP"/>
    <property type="match status" value="1"/>
</dbReference>
<name>A0A816ZMC0_9BILA</name>
<evidence type="ECO:0000313" key="3">
    <source>
        <dbReference type="Proteomes" id="UP000663856"/>
    </source>
</evidence>
<dbReference type="Gene3D" id="3.30.70.1240">
    <property type="entry name" value="DOPA-like domains"/>
    <property type="match status" value="1"/>
</dbReference>
<dbReference type="InterPro" id="IPR023389">
    <property type="entry name" value="DOPA-like_sf"/>
</dbReference>
<dbReference type="InterPro" id="IPR014980">
    <property type="entry name" value="DOPA_dioxygen"/>
</dbReference>
<reference evidence="2" key="1">
    <citation type="submission" date="2021-02" db="EMBL/GenBank/DDBJ databases">
        <authorList>
            <person name="Nowell W R."/>
        </authorList>
    </citation>
    <scope>NUCLEOTIDE SEQUENCE</scope>
</reference>
<protein>
    <submittedName>
        <fullName evidence="2">Uncharacterized protein</fullName>
    </submittedName>
</protein>